<feature type="region of interest" description="Disordered" evidence="2">
    <location>
        <begin position="172"/>
        <end position="210"/>
    </location>
</feature>
<dbReference type="Proteomes" id="UP001198374">
    <property type="component" value="Unassembled WGS sequence"/>
</dbReference>
<dbReference type="PANTHER" id="PTHR46558:SF4">
    <property type="entry name" value="DNA-BIDING PHAGE PROTEIN"/>
    <property type="match status" value="1"/>
</dbReference>
<dbReference type="PANTHER" id="PTHR46558">
    <property type="entry name" value="TRACRIPTIONAL REGULATORY PROTEIN-RELATED-RELATED"/>
    <property type="match status" value="1"/>
</dbReference>
<accession>A0ABS7YWI5</accession>
<dbReference type="CDD" id="cd00093">
    <property type="entry name" value="HTH_XRE"/>
    <property type="match status" value="1"/>
</dbReference>
<proteinExistence type="predicted"/>
<evidence type="ECO:0000256" key="1">
    <source>
        <dbReference type="ARBA" id="ARBA00023125"/>
    </source>
</evidence>
<dbReference type="EMBL" id="JAIWIY010000001">
    <property type="protein sequence ID" value="MCA2096096.1"/>
    <property type="molecule type" value="Genomic_DNA"/>
</dbReference>
<evidence type="ECO:0000256" key="2">
    <source>
        <dbReference type="SAM" id="MobiDB-lite"/>
    </source>
</evidence>
<dbReference type="Gene3D" id="1.10.260.40">
    <property type="entry name" value="lambda repressor-like DNA-binding domains"/>
    <property type="match status" value="1"/>
</dbReference>
<dbReference type="InterPro" id="IPR001387">
    <property type="entry name" value="Cro/C1-type_HTH"/>
</dbReference>
<dbReference type="InterPro" id="IPR010982">
    <property type="entry name" value="Lambda_DNA-bd_dom_sf"/>
</dbReference>
<dbReference type="RefSeq" id="WP_209773667.1">
    <property type="nucleotide sequence ID" value="NZ_JAGGLO010000004.1"/>
</dbReference>
<sequence>MNNQIQLLRQELGLTMEEFGKNLGVTRSAISNIENGYRNLTEQMISSICNAYNVNEDWLRNGTGEMFVESSDSLIEKIVSEFPLDKLSQTILRTYIELEPKEREVFNHVMKIIANSIMEEGKEKARNGVNDIIFNSAAPEKVKKDMYGKAAMLFNEAFPYTGFGNTVIPGYDEEEELSEKEQYMKMADELFDKEKEQESKSSSAKESDVG</sequence>
<dbReference type="SMART" id="SM00530">
    <property type="entry name" value="HTH_XRE"/>
    <property type="match status" value="1"/>
</dbReference>
<dbReference type="PROSITE" id="PS50943">
    <property type="entry name" value="HTH_CROC1"/>
    <property type="match status" value="1"/>
</dbReference>
<gene>
    <name evidence="4" type="ORF">LDJ82_04110</name>
</gene>
<protein>
    <submittedName>
        <fullName evidence="4">Helix-turn-helix domain-containing protein</fullName>
    </submittedName>
</protein>
<keyword evidence="5" id="KW-1185">Reference proteome</keyword>
<feature type="domain" description="HTH cro/C1-type" evidence="3">
    <location>
        <begin position="5"/>
        <end position="59"/>
    </location>
</feature>
<evidence type="ECO:0000313" key="4">
    <source>
        <dbReference type="EMBL" id="MCA2096096.1"/>
    </source>
</evidence>
<feature type="compositionally biased region" description="Basic and acidic residues" evidence="2">
    <location>
        <begin position="179"/>
        <end position="210"/>
    </location>
</feature>
<evidence type="ECO:0000313" key="5">
    <source>
        <dbReference type="Proteomes" id="UP001198374"/>
    </source>
</evidence>
<comment type="caution">
    <text evidence="4">The sequence shown here is derived from an EMBL/GenBank/DDBJ whole genome shotgun (WGS) entry which is preliminary data.</text>
</comment>
<name>A0ABS7YWI5_9FIRM</name>
<dbReference type="Pfam" id="PF01381">
    <property type="entry name" value="HTH_3"/>
    <property type="match status" value="1"/>
</dbReference>
<organism evidence="4 5">
    <name type="scientific">Anaerococcus degeneri</name>
    <dbReference type="NCBI Taxonomy" id="361500"/>
    <lineage>
        <taxon>Bacteria</taxon>
        <taxon>Bacillati</taxon>
        <taxon>Bacillota</taxon>
        <taxon>Tissierellia</taxon>
        <taxon>Tissierellales</taxon>
        <taxon>Peptoniphilaceae</taxon>
        <taxon>Anaerococcus</taxon>
    </lineage>
</organism>
<evidence type="ECO:0000259" key="3">
    <source>
        <dbReference type="PROSITE" id="PS50943"/>
    </source>
</evidence>
<reference evidence="5" key="1">
    <citation type="submission" date="2023-07" db="EMBL/GenBank/DDBJ databases">
        <title>FDA dAtabase for Regulatory Grade micrObial Sequences (FDA-ARGOS): Supporting development and validation of Infectious Disease Dx tests.</title>
        <authorList>
            <person name="Sproer C."/>
            <person name="Gronow S."/>
            <person name="Severitt S."/>
            <person name="Schroder I."/>
            <person name="Tallon L."/>
            <person name="Sadzewicz L."/>
            <person name="Zhao X."/>
            <person name="Boylan J."/>
            <person name="Ott S."/>
            <person name="Bowen H."/>
            <person name="Vavikolanu K."/>
            <person name="Hazen T."/>
            <person name="Aluvathingal J."/>
            <person name="Nadendla S."/>
            <person name="Lowell S."/>
            <person name="Myers T."/>
            <person name="Yan Y."/>
        </authorList>
    </citation>
    <scope>NUCLEOTIDE SEQUENCE [LARGE SCALE GENOMIC DNA]</scope>
    <source>
        <strain evidence="5">FDAARGOS_1538</strain>
    </source>
</reference>
<dbReference type="SUPFAM" id="SSF47413">
    <property type="entry name" value="lambda repressor-like DNA-binding domains"/>
    <property type="match status" value="1"/>
</dbReference>
<keyword evidence="1" id="KW-0238">DNA-binding</keyword>